<protein>
    <submittedName>
        <fullName evidence="1">Uncharacterized protein</fullName>
    </submittedName>
</protein>
<accession>A0ACB9EVI4</accession>
<sequence length="391" mass="42281">MLQHLRRHHHRHRLVSRVPSASETLHPGPSRGTRPRITTIKSKPSIYTQTIQGVPLIVRNSQQDKWVSSYLGFQPIMASIDNRNDKSEEEVSDTPGILSTTDPLLRDPSSYTITAVPRRHDSPAPSEVNLFKEEPPENEMDGSMPVAIVPMPRRASKDRHTKVEGRGRRIRMPATCAARIFQLTRELGHKSDGETIRWLLEHAEPAIIEATGTGTVPAIAVNVNGTLKIPTTPSDVEGGGKRRKRACNSEFYDVNDSASSSFAPVAPIAPQGLVPVWTMGASLNSGIHGGGFFMIPQSGPSSVHQLWAIPAGATTVFARPISSFVSAVQPATSSGGEGKPGNVSTTMAPSSSSVGTAQMLRDFSLEVYDKREHQFMVGSSTDQTPDSNPSS</sequence>
<comment type="caution">
    <text evidence="1">The sequence shown here is derived from an EMBL/GenBank/DDBJ whole genome shotgun (WGS) entry which is preliminary data.</text>
</comment>
<organism evidence="1 2">
    <name type="scientific">Smallanthus sonchifolius</name>
    <dbReference type="NCBI Taxonomy" id="185202"/>
    <lineage>
        <taxon>Eukaryota</taxon>
        <taxon>Viridiplantae</taxon>
        <taxon>Streptophyta</taxon>
        <taxon>Embryophyta</taxon>
        <taxon>Tracheophyta</taxon>
        <taxon>Spermatophyta</taxon>
        <taxon>Magnoliopsida</taxon>
        <taxon>eudicotyledons</taxon>
        <taxon>Gunneridae</taxon>
        <taxon>Pentapetalae</taxon>
        <taxon>asterids</taxon>
        <taxon>campanulids</taxon>
        <taxon>Asterales</taxon>
        <taxon>Asteraceae</taxon>
        <taxon>Asteroideae</taxon>
        <taxon>Heliantheae alliance</taxon>
        <taxon>Millerieae</taxon>
        <taxon>Smallanthus</taxon>
    </lineage>
</organism>
<dbReference type="Proteomes" id="UP001056120">
    <property type="component" value="Linkage Group LG17"/>
</dbReference>
<evidence type="ECO:0000313" key="1">
    <source>
        <dbReference type="EMBL" id="KAI3762446.1"/>
    </source>
</evidence>
<dbReference type="EMBL" id="CM042034">
    <property type="protein sequence ID" value="KAI3762446.1"/>
    <property type="molecule type" value="Genomic_DNA"/>
</dbReference>
<keyword evidence="2" id="KW-1185">Reference proteome</keyword>
<reference evidence="1 2" key="2">
    <citation type="journal article" date="2022" name="Mol. Ecol. Resour.">
        <title>The genomes of chicory, endive, great burdock and yacon provide insights into Asteraceae paleo-polyploidization history and plant inulin production.</title>
        <authorList>
            <person name="Fan W."/>
            <person name="Wang S."/>
            <person name="Wang H."/>
            <person name="Wang A."/>
            <person name="Jiang F."/>
            <person name="Liu H."/>
            <person name="Zhao H."/>
            <person name="Xu D."/>
            <person name="Zhang Y."/>
        </authorList>
    </citation>
    <scope>NUCLEOTIDE SEQUENCE [LARGE SCALE GENOMIC DNA]</scope>
    <source>
        <strain evidence="2">cv. Yunnan</strain>
        <tissue evidence="1">Leaves</tissue>
    </source>
</reference>
<proteinExistence type="predicted"/>
<reference evidence="2" key="1">
    <citation type="journal article" date="2022" name="Mol. Ecol. Resour.">
        <title>The genomes of chicory, endive, great burdock and yacon provide insights into Asteraceae palaeo-polyploidization history and plant inulin production.</title>
        <authorList>
            <person name="Fan W."/>
            <person name="Wang S."/>
            <person name="Wang H."/>
            <person name="Wang A."/>
            <person name="Jiang F."/>
            <person name="Liu H."/>
            <person name="Zhao H."/>
            <person name="Xu D."/>
            <person name="Zhang Y."/>
        </authorList>
    </citation>
    <scope>NUCLEOTIDE SEQUENCE [LARGE SCALE GENOMIC DNA]</scope>
    <source>
        <strain evidence="2">cv. Yunnan</strain>
    </source>
</reference>
<gene>
    <name evidence="1" type="ORF">L1987_52876</name>
</gene>
<name>A0ACB9EVI4_9ASTR</name>
<evidence type="ECO:0000313" key="2">
    <source>
        <dbReference type="Proteomes" id="UP001056120"/>
    </source>
</evidence>